<gene>
    <name evidence="8" type="ORF">FEHR0123_LOCUS9760</name>
    <name evidence="9" type="ORF">FEHR0123_LOCUS9761</name>
</gene>
<keyword evidence="5" id="KW-0378">Hydrolase</keyword>
<dbReference type="EMBL" id="HBIE01032148">
    <property type="protein sequence ID" value="CAE0314834.1"/>
    <property type="molecule type" value="Transcribed_RNA"/>
</dbReference>
<proteinExistence type="predicted"/>
<dbReference type="Gene3D" id="3.90.70.10">
    <property type="entry name" value="Cysteine proteinases"/>
    <property type="match status" value="1"/>
</dbReference>
<evidence type="ECO:0000256" key="5">
    <source>
        <dbReference type="ARBA" id="ARBA00022801"/>
    </source>
</evidence>
<evidence type="ECO:0000256" key="3">
    <source>
        <dbReference type="ARBA" id="ARBA00022670"/>
    </source>
</evidence>
<evidence type="ECO:0000256" key="4">
    <source>
        <dbReference type="ARBA" id="ARBA00022786"/>
    </source>
</evidence>
<dbReference type="GO" id="GO:0043161">
    <property type="term" value="P:proteasome-mediated ubiquitin-dependent protein catabolic process"/>
    <property type="evidence" value="ECO:0007669"/>
    <property type="project" value="InterPro"/>
</dbReference>
<dbReference type="PANTHER" id="PTHR43982:SF1">
    <property type="entry name" value="UBIQUITIN CARBOXYL-TERMINAL HYDROLASE 14"/>
    <property type="match status" value="1"/>
</dbReference>
<keyword evidence="3" id="KW-0645">Protease</keyword>
<dbReference type="InterPro" id="IPR044635">
    <property type="entry name" value="UBP14-like"/>
</dbReference>
<evidence type="ECO:0000313" key="9">
    <source>
        <dbReference type="EMBL" id="CAE0314835.1"/>
    </source>
</evidence>
<accession>A0A7S3I647</accession>
<comment type="catalytic activity">
    <reaction evidence="1">
        <text>Thiol-dependent hydrolysis of ester, thioester, amide, peptide and isopeptide bonds formed by the C-terminal Gly of ubiquitin (a 76-residue protein attached to proteins as an intracellular targeting signal).</text>
        <dbReference type="EC" id="3.4.19.12"/>
    </reaction>
</comment>
<dbReference type="PANTHER" id="PTHR43982">
    <property type="entry name" value="UBIQUITIN CARBOXYL-TERMINAL HYDROLASE"/>
    <property type="match status" value="1"/>
</dbReference>
<keyword evidence="4" id="KW-0833">Ubl conjugation pathway</keyword>
<dbReference type="PROSITE" id="PS00973">
    <property type="entry name" value="USP_2"/>
    <property type="match status" value="1"/>
</dbReference>
<sequence>MEEEKKEEPTEPKKLVGMAAKAAAKESEIKRHDEVLYRPFNSGLDTGCYQLIGVVTHKGRSADGGHYIGWVHASGDDWLQCDDSFVTVVKTEDILQLKGGGDWHTAYLCFYRKLEETPHGV</sequence>
<dbReference type="PROSITE" id="PS50235">
    <property type="entry name" value="USP_3"/>
    <property type="match status" value="1"/>
</dbReference>
<dbReference type="GO" id="GO:0061136">
    <property type="term" value="P:regulation of proteasomal protein catabolic process"/>
    <property type="evidence" value="ECO:0007669"/>
    <property type="project" value="TreeGrafter"/>
</dbReference>
<dbReference type="GO" id="GO:0004843">
    <property type="term" value="F:cysteine-type deubiquitinase activity"/>
    <property type="evidence" value="ECO:0007669"/>
    <property type="project" value="UniProtKB-EC"/>
</dbReference>
<organism evidence="8">
    <name type="scientific">Favella ehrenbergii</name>
    <dbReference type="NCBI Taxonomy" id="182087"/>
    <lineage>
        <taxon>Eukaryota</taxon>
        <taxon>Sar</taxon>
        <taxon>Alveolata</taxon>
        <taxon>Ciliophora</taxon>
        <taxon>Intramacronucleata</taxon>
        <taxon>Spirotrichea</taxon>
        <taxon>Choreotrichia</taxon>
        <taxon>Tintinnida</taxon>
        <taxon>Xystonellidae</taxon>
        <taxon>Favella</taxon>
    </lineage>
</organism>
<evidence type="ECO:0000259" key="7">
    <source>
        <dbReference type="PROSITE" id="PS50235"/>
    </source>
</evidence>
<dbReference type="Pfam" id="PF00443">
    <property type="entry name" value="UCH"/>
    <property type="match status" value="1"/>
</dbReference>
<dbReference type="InterPro" id="IPR038765">
    <property type="entry name" value="Papain-like_cys_pep_sf"/>
</dbReference>
<dbReference type="EC" id="3.4.19.12" evidence="2"/>
<protein>
    <recommendedName>
        <fullName evidence="2">ubiquitinyl hydrolase 1</fullName>
        <ecNumber evidence="2">3.4.19.12</ecNumber>
    </recommendedName>
</protein>
<evidence type="ECO:0000256" key="1">
    <source>
        <dbReference type="ARBA" id="ARBA00000707"/>
    </source>
</evidence>
<evidence type="ECO:0000313" key="8">
    <source>
        <dbReference type="EMBL" id="CAE0314834.1"/>
    </source>
</evidence>
<feature type="domain" description="USP" evidence="7">
    <location>
        <begin position="1"/>
        <end position="114"/>
    </location>
</feature>
<dbReference type="InterPro" id="IPR001394">
    <property type="entry name" value="Peptidase_C19_UCH"/>
</dbReference>
<evidence type="ECO:0000256" key="2">
    <source>
        <dbReference type="ARBA" id="ARBA00012759"/>
    </source>
</evidence>
<dbReference type="GO" id="GO:0016579">
    <property type="term" value="P:protein deubiquitination"/>
    <property type="evidence" value="ECO:0007669"/>
    <property type="project" value="InterPro"/>
</dbReference>
<dbReference type="SUPFAM" id="SSF54001">
    <property type="entry name" value="Cysteine proteinases"/>
    <property type="match status" value="1"/>
</dbReference>
<name>A0A7S3I647_9SPIT</name>
<evidence type="ECO:0000256" key="6">
    <source>
        <dbReference type="ARBA" id="ARBA00022807"/>
    </source>
</evidence>
<dbReference type="InterPro" id="IPR028889">
    <property type="entry name" value="USP"/>
</dbReference>
<keyword evidence="6" id="KW-0788">Thiol protease</keyword>
<dbReference type="GO" id="GO:0070628">
    <property type="term" value="F:proteasome binding"/>
    <property type="evidence" value="ECO:0007669"/>
    <property type="project" value="TreeGrafter"/>
</dbReference>
<reference evidence="8" key="1">
    <citation type="submission" date="2021-01" db="EMBL/GenBank/DDBJ databases">
        <authorList>
            <person name="Corre E."/>
            <person name="Pelletier E."/>
            <person name="Niang G."/>
            <person name="Scheremetjew M."/>
            <person name="Finn R."/>
            <person name="Kale V."/>
            <person name="Holt S."/>
            <person name="Cochrane G."/>
            <person name="Meng A."/>
            <person name="Brown T."/>
            <person name="Cohen L."/>
        </authorList>
    </citation>
    <scope>NUCLEOTIDE SEQUENCE</scope>
    <source>
        <strain evidence="8">Fehren 1</strain>
    </source>
</reference>
<dbReference type="EMBL" id="HBIE01032149">
    <property type="protein sequence ID" value="CAE0314835.1"/>
    <property type="molecule type" value="Transcribed_RNA"/>
</dbReference>
<dbReference type="InterPro" id="IPR018200">
    <property type="entry name" value="USP_CS"/>
</dbReference>
<dbReference type="AlphaFoldDB" id="A0A7S3I647"/>